<keyword evidence="1" id="KW-0472">Membrane</keyword>
<evidence type="ECO:0000313" key="3">
    <source>
        <dbReference type="EMBL" id="MET1473377.1"/>
    </source>
</evidence>
<evidence type="ECO:0000313" key="4">
    <source>
        <dbReference type="Proteomes" id="UP001548587"/>
    </source>
</evidence>
<proteinExistence type="predicted"/>
<feature type="transmembrane region" description="Helical" evidence="1">
    <location>
        <begin position="211"/>
        <end position="239"/>
    </location>
</feature>
<name>A0ABV2C2R0_9BURK</name>
<dbReference type="Proteomes" id="UP001548587">
    <property type="component" value="Unassembled WGS sequence"/>
</dbReference>
<protein>
    <submittedName>
        <fullName evidence="3">DUF4236 domain-containing protein</fullName>
    </submittedName>
</protein>
<evidence type="ECO:0000259" key="2">
    <source>
        <dbReference type="Pfam" id="PF14020"/>
    </source>
</evidence>
<reference evidence="3 4" key="1">
    <citation type="submission" date="2024-06" db="EMBL/GenBank/DDBJ databases">
        <title>Burkholderia sola in Mexico.</title>
        <authorList>
            <person name="Estrada P."/>
        </authorList>
    </citation>
    <scope>NUCLEOTIDE SEQUENCE [LARGE SCALE GENOMIC DNA]</scope>
    <source>
        <strain evidence="3 4">CpTa8-5</strain>
    </source>
</reference>
<feature type="transmembrane region" description="Helical" evidence="1">
    <location>
        <begin position="290"/>
        <end position="310"/>
    </location>
</feature>
<sequence>MGWGFRKSIKVAPGIRINFSKSGVSTSIGGKGFTYNTRGRITTSIPGTGIRHTHSLKSAKRTSKPVSSVVAGSRNFGTNGFERLSKREQATRDFVVMVKTRTTTALVDYFFSHGVYVDTEDLSEAVTLEDHQGFLESISPEFETTTNAIRLAVDIGSISLAEKEKAMRAVYEIEKKCAEHHGNLKDLSDAASALLAAVRSYPATPSLTGSLIAGLFGAFLIPVVNIVAGFVVIAIALLYGSGKALSYFRERDAALALIEERDQHFESLLVAEITPRPALRSTRDTVKPKVIGFGITVLVAMIAALAMHLLKPEAAGTNTTASSAQATSDGAVSQASMASGSPAASKFAWMIGKPSYEVVNDHRFKAAFGSVSRASWKKISDRLMVGSQSGIELKDGFLVGEGCKAHQCSSEKAVFAINESTGKGVLMMMETSDNTPVFTTYGAANVSIEGTPLAGWKQQQIDEYPFSASSGSGQGAQTTAALSATYPTSFDCSKSRSDAEHLICNDAALAAADVELADIYTKAKAAVTDQAAFRERTRGQWNYRERKCHDRECLVRWYADQKNALGEIAATGVVGP</sequence>
<organism evidence="3 4">
    <name type="scientific">Burkholderia sola</name>
    <dbReference type="NCBI Taxonomy" id="2843302"/>
    <lineage>
        <taxon>Bacteria</taxon>
        <taxon>Pseudomonadati</taxon>
        <taxon>Pseudomonadota</taxon>
        <taxon>Betaproteobacteria</taxon>
        <taxon>Burkholderiales</taxon>
        <taxon>Burkholderiaceae</taxon>
        <taxon>Burkholderia</taxon>
        <taxon>Burkholderia cepacia complex</taxon>
    </lineage>
</organism>
<dbReference type="Pfam" id="PF14020">
    <property type="entry name" value="DUF4236"/>
    <property type="match status" value="1"/>
</dbReference>
<dbReference type="RefSeq" id="WP_124630892.1">
    <property type="nucleotide sequence ID" value="NZ_FR989672.1"/>
</dbReference>
<dbReference type="InterPro" id="IPR025330">
    <property type="entry name" value="DUF4236"/>
</dbReference>
<dbReference type="EMBL" id="JBEWCH010000002">
    <property type="protein sequence ID" value="MET1473377.1"/>
    <property type="molecule type" value="Genomic_DNA"/>
</dbReference>
<evidence type="ECO:0000256" key="1">
    <source>
        <dbReference type="SAM" id="Phobius"/>
    </source>
</evidence>
<keyword evidence="1" id="KW-0812">Transmembrane</keyword>
<comment type="caution">
    <text evidence="3">The sequence shown here is derived from an EMBL/GenBank/DDBJ whole genome shotgun (WGS) entry which is preliminary data.</text>
</comment>
<feature type="domain" description="DUF4236" evidence="2">
    <location>
        <begin position="3"/>
        <end position="51"/>
    </location>
</feature>
<accession>A0ABV2C2R0</accession>
<gene>
    <name evidence="3" type="ORF">ABXL37_03875</name>
</gene>
<keyword evidence="1" id="KW-1133">Transmembrane helix</keyword>
<keyword evidence="4" id="KW-1185">Reference proteome</keyword>